<accession>A0A2M6W115</accession>
<evidence type="ECO:0000313" key="1">
    <source>
        <dbReference type="EMBL" id="PIT86483.1"/>
    </source>
</evidence>
<dbReference type="EMBL" id="PFBZ01000128">
    <property type="protein sequence ID" value="PIT86483.1"/>
    <property type="molecule type" value="Genomic_DNA"/>
</dbReference>
<reference evidence="2" key="1">
    <citation type="submission" date="2017-09" db="EMBL/GenBank/DDBJ databases">
        <title>Depth-based differentiation of microbial function through sediment-hosted aquifers and enrichment of novel symbionts in the deep terrestrial subsurface.</title>
        <authorList>
            <person name="Probst A.J."/>
            <person name="Ladd B."/>
            <person name="Jarett J.K."/>
            <person name="Geller-Mcgrath D.E."/>
            <person name="Sieber C.M.K."/>
            <person name="Emerson J.B."/>
            <person name="Anantharaman K."/>
            <person name="Thomas B.C."/>
            <person name="Malmstrom R."/>
            <person name="Stieglmeier M."/>
            <person name="Klingl A."/>
            <person name="Woyke T."/>
            <person name="Ryan C.M."/>
            <person name="Banfield J.F."/>
        </authorList>
    </citation>
    <scope>NUCLEOTIDE SEQUENCE [LARGE SCALE GENOMIC DNA]</scope>
</reference>
<gene>
    <name evidence="1" type="ORF">COU33_02955</name>
</gene>
<dbReference type="SUPFAM" id="SSF53254">
    <property type="entry name" value="Phosphoglycerate mutase-like"/>
    <property type="match status" value="1"/>
</dbReference>
<dbReference type="Gene3D" id="3.40.50.1240">
    <property type="entry name" value="Phosphoglycerate mutase-like"/>
    <property type="match status" value="1"/>
</dbReference>
<dbReference type="InterPro" id="IPR029033">
    <property type="entry name" value="His_PPase_superfam"/>
</dbReference>
<dbReference type="Proteomes" id="UP000229362">
    <property type="component" value="Unassembled WGS sequence"/>
</dbReference>
<protein>
    <recommendedName>
        <fullName evidence="3">Histidine phosphatase family protein</fullName>
    </recommendedName>
</protein>
<evidence type="ECO:0008006" key="3">
    <source>
        <dbReference type="Google" id="ProtNLM"/>
    </source>
</evidence>
<sequence>MRALLVRHAHRDAHNRLTEEGRETVSRVLMPLVQMIQFDCLASASASHCIETAEVAAQWLRVVHTVPEFDKFVSFHDDLKERARAAGRDHGELWFTETPQDQALQMIRGPGRAYSTGLYSLRCAPAPRCALVILRGTGLEGLACLLDPNYSPFNGGHFDRCEGFWVELVNGDLRLLSYVRRR</sequence>
<comment type="caution">
    <text evidence="1">The sequence shown here is derived from an EMBL/GenBank/DDBJ whole genome shotgun (WGS) entry which is preliminary data.</text>
</comment>
<organism evidence="1 2">
    <name type="scientific">Candidatus Magasanikbacteria bacterium CG10_big_fil_rev_8_21_14_0_10_43_6</name>
    <dbReference type="NCBI Taxonomy" id="1974650"/>
    <lineage>
        <taxon>Bacteria</taxon>
        <taxon>Candidatus Magasanikiibacteriota</taxon>
    </lineage>
</organism>
<name>A0A2M6W115_9BACT</name>
<evidence type="ECO:0000313" key="2">
    <source>
        <dbReference type="Proteomes" id="UP000229362"/>
    </source>
</evidence>
<dbReference type="AlphaFoldDB" id="A0A2M6W115"/>
<proteinExistence type="predicted"/>